<evidence type="ECO:0000256" key="4">
    <source>
        <dbReference type="ARBA" id="ARBA00023002"/>
    </source>
</evidence>
<dbReference type="GO" id="GO:0016706">
    <property type="term" value="F:2-oxoglutarate-dependent dioxygenase activity"/>
    <property type="evidence" value="ECO:0007669"/>
    <property type="project" value="TreeGrafter"/>
</dbReference>
<dbReference type="AlphaFoldDB" id="A0A4Q7Z5U0"/>
<comment type="caution">
    <text evidence="7">The sequence shown here is derived from an EMBL/GenBank/DDBJ whole genome shotgun (WGS) entry which is preliminary data.</text>
</comment>
<comment type="cofactor">
    <cofactor evidence="1">
        <name>Fe(2+)</name>
        <dbReference type="ChEBI" id="CHEBI:29033"/>
    </cofactor>
</comment>
<evidence type="ECO:0000256" key="5">
    <source>
        <dbReference type="ARBA" id="ARBA00023004"/>
    </source>
</evidence>
<dbReference type="OrthoDB" id="9764016at2"/>
<dbReference type="EMBL" id="SHKX01000012">
    <property type="protein sequence ID" value="RZU45221.1"/>
    <property type="molecule type" value="Genomic_DNA"/>
</dbReference>
<dbReference type="SMART" id="SM00558">
    <property type="entry name" value="JmjC"/>
    <property type="match status" value="1"/>
</dbReference>
<keyword evidence="4" id="KW-0560">Oxidoreductase</keyword>
<dbReference type="GO" id="GO:0046872">
    <property type="term" value="F:metal ion binding"/>
    <property type="evidence" value="ECO:0007669"/>
    <property type="project" value="UniProtKB-KW"/>
</dbReference>
<evidence type="ECO:0000313" key="8">
    <source>
        <dbReference type="Proteomes" id="UP000292423"/>
    </source>
</evidence>
<dbReference type="InterPro" id="IPR039994">
    <property type="entry name" value="NO66-like"/>
</dbReference>
<feature type="domain" description="JmjC" evidence="6">
    <location>
        <begin position="102"/>
        <end position="230"/>
    </location>
</feature>
<evidence type="ECO:0000256" key="1">
    <source>
        <dbReference type="ARBA" id="ARBA00001954"/>
    </source>
</evidence>
<evidence type="ECO:0000259" key="6">
    <source>
        <dbReference type="PROSITE" id="PS51184"/>
    </source>
</evidence>
<dbReference type="RefSeq" id="WP_130413343.1">
    <property type="nucleotide sequence ID" value="NZ_SHKX01000012.1"/>
</dbReference>
<keyword evidence="5" id="KW-0408">Iron</keyword>
<dbReference type="GO" id="GO:0005840">
    <property type="term" value="C:ribosome"/>
    <property type="evidence" value="ECO:0007669"/>
    <property type="project" value="UniProtKB-KW"/>
</dbReference>
<keyword evidence="8" id="KW-1185">Reference proteome</keyword>
<evidence type="ECO:0000313" key="7">
    <source>
        <dbReference type="EMBL" id="RZU45221.1"/>
    </source>
</evidence>
<dbReference type="Pfam" id="PF08007">
    <property type="entry name" value="JmjC_2"/>
    <property type="match status" value="1"/>
</dbReference>
<evidence type="ECO:0000256" key="2">
    <source>
        <dbReference type="ARBA" id="ARBA00022723"/>
    </source>
</evidence>
<keyword evidence="2" id="KW-0479">Metal-binding</keyword>
<dbReference type="Gene3D" id="2.60.120.650">
    <property type="entry name" value="Cupin"/>
    <property type="match status" value="1"/>
</dbReference>
<keyword evidence="7" id="KW-0687">Ribonucleoprotein</keyword>
<protein>
    <submittedName>
        <fullName evidence="7">50S ribosomal protein L16 3-hydroxylase</fullName>
    </submittedName>
</protein>
<dbReference type="Proteomes" id="UP000292423">
    <property type="component" value="Unassembled WGS sequence"/>
</dbReference>
<gene>
    <name evidence="7" type="ORF">EV700_2036</name>
</gene>
<dbReference type="InterPro" id="IPR003347">
    <property type="entry name" value="JmjC_dom"/>
</dbReference>
<sequence>MTPRLPLAHLGGLTADEFLRDYWQKKPLLVRNAFPDIPALVGRDDLIELSQEEGIEARLVLEKGGKSPWELRKGPFSPRQFKQLPKTHWTLLVQAVDHYLPELAAYWDAFRFIPGWRTDDIMISYAPEGGSVGPHYDQYDVFLVQGAGQRRWQLGAQCDQHSPRLDGTPLRILRDMPVTFDETVNPGDLLYVPPGLAHYGVSQNECLTFSFGFRAPVLSHVLEQLVDAALEAAGSDRLYADPGLQPQANPGWINPAHLQALKTQVLELLRDHTRLDTVLAPFLSEPKYPDYEPVGEAISPDELLDVLQAGALICRDPASRMLYLGEAGHADRLFINGEAVEDLPDGRFVALLVDHRQLDEAHLRDWLAETNNLTWLCEQIEQGYWLILGEGEEEYDE</sequence>
<dbReference type="InterPro" id="IPR046799">
    <property type="entry name" value="ROXA-like_wH"/>
</dbReference>
<dbReference type="SUPFAM" id="SSF51197">
    <property type="entry name" value="Clavaminate synthase-like"/>
    <property type="match status" value="1"/>
</dbReference>
<reference evidence="7 8" key="1">
    <citation type="submission" date="2019-02" db="EMBL/GenBank/DDBJ databases">
        <title>Genomic Encyclopedia of Type Strains, Phase IV (KMG-IV): sequencing the most valuable type-strain genomes for metagenomic binning, comparative biology and taxonomic classification.</title>
        <authorList>
            <person name="Goeker M."/>
        </authorList>
    </citation>
    <scope>NUCLEOTIDE SEQUENCE [LARGE SCALE GENOMIC DNA]</scope>
    <source>
        <strain evidence="7 8">DSM 105135</strain>
    </source>
</reference>
<organism evidence="7 8">
    <name type="scientific">Fluviicoccus keumensis</name>
    <dbReference type="NCBI Taxonomy" id="1435465"/>
    <lineage>
        <taxon>Bacteria</taxon>
        <taxon>Pseudomonadati</taxon>
        <taxon>Pseudomonadota</taxon>
        <taxon>Gammaproteobacteria</taxon>
        <taxon>Moraxellales</taxon>
        <taxon>Moraxellaceae</taxon>
        <taxon>Fluviicoccus</taxon>
    </lineage>
</organism>
<dbReference type="PANTHER" id="PTHR13096">
    <property type="entry name" value="MINA53 MYC INDUCED NUCLEAR ANTIGEN"/>
    <property type="match status" value="1"/>
</dbReference>
<name>A0A4Q7Z5U0_9GAMM</name>
<dbReference type="PROSITE" id="PS51184">
    <property type="entry name" value="JMJC"/>
    <property type="match status" value="1"/>
</dbReference>
<proteinExistence type="predicted"/>
<keyword evidence="7" id="KW-0689">Ribosomal protein</keyword>
<evidence type="ECO:0000256" key="3">
    <source>
        <dbReference type="ARBA" id="ARBA00022964"/>
    </source>
</evidence>
<dbReference type="Pfam" id="PF20514">
    <property type="entry name" value="WHD_ROXA"/>
    <property type="match status" value="1"/>
</dbReference>
<dbReference type="Gene3D" id="3.40.366.30">
    <property type="entry name" value="50S ribosomal protein L16 arginine hydroxylase, Chain A, Domain 2"/>
    <property type="match status" value="1"/>
</dbReference>
<accession>A0A4Q7Z5U0</accession>
<keyword evidence="3" id="KW-0223">Dioxygenase</keyword>
<dbReference type="PANTHER" id="PTHR13096:SF8">
    <property type="entry name" value="RIBOSOMAL OXYGENASE 1"/>
    <property type="match status" value="1"/>
</dbReference>